<sequence>MTSTFSFGFAGDDIDIDDTEMNETHETHSDQNAGASSTLPELIPAKKHDVAEWIPTLPSQISFNKLRLPTKTAPANQHLTLARRDIFDIRAQLMAEDTPDENNEELIAGLEKGDIKPNFYEGGFKTWECAVDLAKVLVDTDELAASTATGDRHIIEVCTPTTAIPSLSLFAQLLSRPASGQQQQQNKRTHFTFADYNSAVLRLVTLPNLLLTWYHYTQSSPSPSEGEPEKEEKEEDELLDITPTLIQSFQEDLSARGITISFISGAWSPAFVDLVFSSSTQEVTYAQTLVLASETIYSPASLGAFSETLVALLRRAAAAPGGQQQSAAALVAAKKVYFGVGGGVDEFLAVLGGVAGTLGVEVDVQERLDVKSEGVGRVVLGVRCA</sequence>
<dbReference type="EMBL" id="KZ825065">
    <property type="protein sequence ID" value="RAH56568.1"/>
    <property type="molecule type" value="Genomic_DNA"/>
</dbReference>
<keyword evidence="2" id="KW-1185">Reference proteome</keyword>
<dbReference type="RefSeq" id="XP_025514490.1">
    <property type="nucleotide sequence ID" value="XM_025660415.1"/>
</dbReference>
<gene>
    <name evidence="1" type="ORF">BO85DRAFT_450595</name>
</gene>
<dbReference type="Proteomes" id="UP000249526">
    <property type="component" value="Unassembled WGS sequence"/>
</dbReference>
<evidence type="ECO:0000313" key="1">
    <source>
        <dbReference type="EMBL" id="RAH56568.1"/>
    </source>
</evidence>
<organism evidence="1 2">
    <name type="scientific">Aspergillus piperis CBS 112811</name>
    <dbReference type="NCBI Taxonomy" id="1448313"/>
    <lineage>
        <taxon>Eukaryota</taxon>
        <taxon>Fungi</taxon>
        <taxon>Dikarya</taxon>
        <taxon>Ascomycota</taxon>
        <taxon>Pezizomycotina</taxon>
        <taxon>Eurotiomycetes</taxon>
        <taxon>Eurotiomycetidae</taxon>
        <taxon>Eurotiales</taxon>
        <taxon>Aspergillaceae</taxon>
        <taxon>Aspergillus</taxon>
        <taxon>Aspergillus subgen. Circumdati</taxon>
    </lineage>
</organism>
<accession>A0A8G1QZM4</accession>
<name>A0A8G1QZM4_9EURO</name>
<evidence type="ECO:0000313" key="2">
    <source>
        <dbReference type="Proteomes" id="UP000249526"/>
    </source>
</evidence>
<reference evidence="1 2" key="1">
    <citation type="submission" date="2018-02" db="EMBL/GenBank/DDBJ databases">
        <title>The genomes of Aspergillus section Nigri reveals drivers in fungal speciation.</title>
        <authorList>
            <consortium name="DOE Joint Genome Institute"/>
            <person name="Vesth T.C."/>
            <person name="Nybo J."/>
            <person name="Theobald S."/>
            <person name="Brandl J."/>
            <person name="Frisvad J.C."/>
            <person name="Nielsen K.F."/>
            <person name="Lyhne E.K."/>
            <person name="Kogle M.E."/>
            <person name="Kuo A."/>
            <person name="Riley R."/>
            <person name="Clum A."/>
            <person name="Nolan M."/>
            <person name="Lipzen A."/>
            <person name="Salamov A."/>
            <person name="Henrissat B."/>
            <person name="Wiebenga A."/>
            <person name="De vries R.P."/>
            <person name="Grigoriev I.V."/>
            <person name="Mortensen U.H."/>
            <person name="Andersen M.R."/>
            <person name="Baker S.E."/>
        </authorList>
    </citation>
    <scope>NUCLEOTIDE SEQUENCE [LARGE SCALE GENOMIC DNA]</scope>
    <source>
        <strain evidence="1 2">CBS 112811</strain>
    </source>
</reference>
<evidence type="ECO:0008006" key="3">
    <source>
        <dbReference type="Google" id="ProtNLM"/>
    </source>
</evidence>
<dbReference type="InterPro" id="IPR029063">
    <property type="entry name" value="SAM-dependent_MTases_sf"/>
</dbReference>
<dbReference type="GeneID" id="37163817"/>
<protein>
    <recommendedName>
        <fullName evidence="3">Histidine protein methyltransferase 1</fullName>
    </recommendedName>
</protein>
<dbReference type="Gene3D" id="3.40.50.150">
    <property type="entry name" value="Vaccinia Virus protein VP39"/>
    <property type="match status" value="1"/>
</dbReference>
<proteinExistence type="predicted"/>
<dbReference type="AlphaFoldDB" id="A0A8G1QZM4"/>